<dbReference type="RefSeq" id="XP_023574718.1">
    <property type="nucleotide sequence ID" value="XM_023718950.1"/>
</dbReference>
<dbReference type="AlphaFoldDB" id="A0A6P6ERV8"/>
<evidence type="ECO:0000259" key="11">
    <source>
        <dbReference type="PROSITE" id="PS51465"/>
    </source>
</evidence>
<dbReference type="Proteomes" id="UP000515203">
    <property type="component" value="Unplaced"/>
</dbReference>
<evidence type="ECO:0000256" key="9">
    <source>
        <dbReference type="SAM" id="MobiDB-lite"/>
    </source>
</evidence>
<dbReference type="InterPro" id="IPR004156">
    <property type="entry name" value="OATP"/>
</dbReference>
<evidence type="ECO:0000256" key="1">
    <source>
        <dbReference type="ARBA" id="ARBA00004651"/>
    </source>
</evidence>
<feature type="region of interest" description="Disordered" evidence="9">
    <location>
        <begin position="283"/>
        <end position="307"/>
    </location>
</feature>
<reference evidence="13" key="1">
    <citation type="submission" date="2025-08" db="UniProtKB">
        <authorList>
            <consortium name="RefSeq"/>
        </authorList>
    </citation>
    <scope>IDENTIFICATION</scope>
</reference>
<dbReference type="OrthoDB" id="5062115at2759"/>
<comment type="subcellular location">
    <subcellularLocation>
        <location evidence="1 8">Cell membrane</location>
        <topology evidence="1 8">Multi-pass membrane protein</topology>
    </subcellularLocation>
</comment>
<dbReference type="Pfam" id="PF03137">
    <property type="entry name" value="OATP"/>
    <property type="match status" value="1"/>
</dbReference>
<keyword evidence="7" id="KW-1015">Disulfide bond</keyword>
<feature type="domain" description="Major facilitator superfamily (MFS) profile" evidence="10">
    <location>
        <begin position="29"/>
        <end position="644"/>
    </location>
</feature>
<dbReference type="Pfam" id="PF07648">
    <property type="entry name" value="Kazal_2"/>
    <property type="match status" value="1"/>
</dbReference>
<keyword evidence="5 8" id="KW-1133">Transmembrane helix</keyword>
<dbReference type="NCBIfam" id="TIGR00805">
    <property type="entry name" value="oat"/>
    <property type="match status" value="1"/>
</dbReference>
<evidence type="ECO:0000259" key="10">
    <source>
        <dbReference type="PROSITE" id="PS50850"/>
    </source>
</evidence>
<dbReference type="PANTHER" id="PTHR11388:SF89">
    <property type="entry name" value="SOLUTE CARRIER ORGANIC ANION TRANSPORTER FAMILY MEMBER 1B3"/>
    <property type="match status" value="1"/>
</dbReference>
<dbReference type="GO" id="GO:0016323">
    <property type="term" value="C:basolateral plasma membrane"/>
    <property type="evidence" value="ECO:0007669"/>
    <property type="project" value="TreeGrafter"/>
</dbReference>
<comment type="similarity">
    <text evidence="2 8">Belongs to the organo anion transporter (TC 2.A.60) family.</text>
</comment>
<evidence type="ECO:0000313" key="12">
    <source>
        <dbReference type="Proteomes" id="UP000515203"/>
    </source>
</evidence>
<keyword evidence="8" id="KW-0406">Ion transport</keyword>
<feature type="transmembrane region" description="Helical" evidence="8">
    <location>
        <begin position="68"/>
        <end position="89"/>
    </location>
</feature>
<evidence type="ECO:0000256" key="4">
    <source>
        <dbReference type="ARBA" id="ARBA00022692"/>
    </source>
</evidence>
<feature type="transmembrane region" description="Helical" evidence="8">
    <location>
        <begin position="29"/>
        <end position="48"/>
    </location>
</feature>
<name>A0A6P6ERV8_OCTDE</name>
<feature type="domain" description="Kazal-like" evidence="11">
    <location>
        <begin position="449"/>
        <end position="504"/>
    </location>
</feature>
<evidence type="ECO:0000256" key="3">
    <source>
        <dbReference type="ARBA" id="ARBA00022475"/>
    </source>
</evidence>
<dbReference type="InParanoid" id="A0A6P6ERV8"/>
<dbReference type="GO" id="GO:0006811">
    <property type="term" value="P:monoatomic ion transport"/>
    <property type="evidence" value="ECO:0007669"/>
    <property type="project" value="UniProtKB-KW"/>
</dbReference>
<accession>A0A6P6ERV8</accession>
<organism evidence="12 13">
    <name type="scientific">Octodon degus</name>
    <name type="common">Degu</name>
    <name type="synonym">Sciurus degus</name>
    <dbReference type="NCBI Taxonomy" id="10160"/>
    <lineage>
        <taxon>Eukaryota</taxon>
        <taxon>Metazoa</taxon>
        <taxon>Chordata</taxon>
        <taxon>Craniata</taxon>
        <taxon>Vertebrata</taxon>
        <taxon>Euteleostomi</taxon>
        <taxon>Mammalia</taxon>
        <taxon>Eutheria</taxon>
        <taxon>Euarchontoglires</taxon>
        <taxon>Glires</taxon>
        <taxon>Rodentia</taxon>
        <taxon>Hystricomorpha</taxon>
        <taxon>Octodontidae</taxon>
        <taxon>Octodon</taxon>
    </lineage>
</organism>
<dbReference type="InterPro" id="IPR002350">
    <property type="entry name" value="Kazal_dom"/>
</dbReference>
<dbReference type="FunCoup" id="A0A6P6ERV8">
    <property type="interactions" value="43"/>
</dbReference>
<evidence type="ECO:0000256" key="5">
    <source>
        <dbReference type="ARBA" id="ARBA00022989"/>
    </source>
</evidence>
<dbReference type="GeneID" id="111817612"/>
<dbReference type="PANTHER" id="PTHR11388">
    <property type="entry name" value="ORGANIC ANION TRANSPORTER"/>
    <property type="match status" value="1"/>
</dbReference>
<dbReference type="Gene3D" id="1.20.1250.20">
    <property type="entry name" value="MFS general substrate transporter like domains"/>
    <property type="match status" value="1"/>
</dbReference>
<dbReference type="GO" id="GO:0015347">
    <property type="term" value="F:sodium-independent organic anion transmembrane transporter activity"/>
    <property type="evidence" value="ECO:0007669"/>
    <property type="project" value="TreeGrafter"/>
</dbReference>
<feature type="transmembrane region" description="Helical" evidence="8">
    <location>
        <begin position="531"/>
        <end position="554"/>
    </location>
</feature>
<feature type="transmembrane region" description="Helical" evidence="8">
    <location>
        <begin position="96"/>
        <end position="117"/>
    </location>
</feature>
<feature type="transmembrane region" description="Helical" evidence="8">
    <location>
        <begin position="334"/>
        <end position="353"/>
    </location>
</feature>
<keyword evidence="4 8" id="KW-0812">Transmembrane</keyword>
<keyword evidence="3" id="KW-1003">Cell membrane</keyword>
<feature type="transmembrane region" description="Helical" evidence="8">
    <location>
        <begin position="167"/>
        <end position="192"/>
    </location>
</feature>
<sequence>MEECQHLNKTTEAQSSKQRKDRCCDSLKVFLAALSFSFICKLIAGISMKTAITHIERRFDLSSSVSGFIDGGFEIGNLLIIVFVSYFGSKLHRPKIIGIGCAVMGAGSILTALPHFFMGYYRYSIEHNVNTTENLIPTCSINQTGTLTKLSPEITGKGCEKESGSSMWIYVLMGNMLRGIGETPIAPLGISYIDDFAKAGQSPLYLGILHSTAMFGLICAFLIGALFTRMYVDTGFVDLSTIRITPNDTRWVGAWWLSFLISGSLSIISSIPFFLLPRNPNKPQEESKVSTDVQGLKSDEEKSQTANLNNPEQHATLTITEFLKSLKKLLTNHLYVIFMLFTLMKFSGFVGSFTYLFKYMEQQFGYSISQSNMLGAITIPIMVIGTMLGGFLIKKFKMTVVGIAKFALLSSVMSFLCQVSYLLLMCDGKSVAGLTLAYDGISPLPSQADRLLPHCNSHCHCDESQWEPVCGDNGITYLSPCLAGCKSRVDNKKSNVFLNCSCLEISGIKSTNYSVRLGECPRDNHCKKKHYIYIGIQFLDAFFTSLGSTSYMLLLMKNVLPELKSLALGFHSLIMRGIGGILSPIYFGAVIDRTCIKWSTNSCGERGACRIYDTQSFGTSYLGLSAIFKLLGVIVCIIFIYALKKKLEGKETKAMENGGKGMDDTNLEALSSNGHCVPSASEVKDTHI</sequence>
<dbReference type="PROSITE" id="PS51465">
    <property type="entry name" value="KAZAL_2"/>
    <property type="match status" value="1"/>
</dbReference>
<dbReference type="InterPro" id="IPR036058">
    <property type="entry name" value="Kazal_dom_sf"/>
</dbReference>
<feature type="transmembrane region" description="Helical" evidence="8">
    <location>
        <begin position="566"/>
        <end position="587"/>
    </location>
</feature>
<dbReference type="SUPFAM" id="SSF103473">
    <property type="entry name" value="MFS general substrate transporter"/>
    <property type="match status" value="1"/>
</dbReference>
<keyword evidence="6 8" id="KW-0472">Membrane</keyword>
<dbReference type="SUPFAM" id="SSF100895">
    <property type="entry name" value="Kazal-type serine protease inhibitors"/>
    <property type="match status" value="1"/>
</dbReference>
<feature type="transmembrane region" description="Helical" evidence="8">
    <location>
        <begin position="400"/>
        <end position="424"/>
    </location>
</feature>
<dbReference type="GO" id="GO:0015125">
    <property type="term" value="F:bile acid transmembrane transporter activity"/>
    <property type="evidence" value="ECO:0007669"/>
    <property type="project" value="TreeGrafter"/>
</dbReference>
<dbReference type="Gene3D" id="3.30.60.30">
    <property type="match status" value="1"/>
</dbReference>
<keyword evidence="8" id="KW-0813">Transport</keyword>
<evidence type="ECO:0000256" key="8">
    <source>
        <dbReference type="RuleBase" id="RU362056"/>
    </source>
</evidence>
<dbReference type="InterPro" id="IPR036259">
    <property type="entry name" value="MFS_trans_sf"/>
</dbReference>
<dbReference type="GO" id="GO:0043252">
    <property type="term" value="P:sodium-independent organic anion transport"/>
    <property type="evidence" value="ECO:0007669"/>
    <property type="project" value="TreeGrafter"/>
</dbReference>
<proteinExistence type="inferred from homology"/>
<gene>
    <name evidence="13" type="primary">LOC111817612</name>
</gene>
<protein>
    <recommendedName>
        <fullName evidence="8">Solute carrier organic anion transporter family member</fullName>
    </recommendedName>
</protein>
<evidence type="ECO:0000256" key="7">
    <source>
        <dbReference type="ARBA" id="ARBA00023157"/>
    </source>
</evidence>
<evidence type="ECO:0000256" key="2">
    <source>
        <dbReference type="ARBA" id="ARBA00009657"/>
    </source>
</evidence>
<feature type="transmembrane region" description="Helical" evidence="8">
    <location>
        <begin position="621"/>
        <end position="643"/>
    </location>
</feature>
<dbReference type="PROSITE" id="PS50850">
    <property type="entry name" value="MFS"/>
    <property type="match status" value="1"/>
</dbReference>
<keyword evidence="12" id="KW-1185">Reference proteome</keyword>
<feature type="transmembrane region" description="Helical" evidence="8">
    <location>
        <begin position="204"/>
        <end position="232"/>
    </location>
</feature>
<dbReference type="InterPro" id="IPR020846">
    <property type="entry name" value="MFS_dom"/>
</dbReference>
<feature type="transmembrane region" description="Helical" evidence="8">
    <location>
        <begin position="252"/>
        <end position="276"/>
    </location>
</feature>
<evidence type="ECO:0000256" key="6">
    <source>
        <dbReference type="ARBA" id="ARBA00023136"/>
    </source>
</evidence>
<feature type="transmembrane region" description="Helical" evidence="8">
    <location>
        <begin position="373"/>
        <end position="393"/>
    </location>
</feature>
<evidence type="ECO:0000313" key="13">
    <source>
        <dbReference type="RefSeq" id="XP_023574718.1"/>
    </source>
</evidence>